<feature type="chain" id="PRO_5032336137" description="Thiol:disulfide interchange protein DsbD N-terminal domain-containing protein" evidence="2">
    <location>
        <begin position="19"/>
        <end position="298"/>
    </location>
</feature>
<proteinExistence type="predicted"/>
<dbReference type="KEGG" id="luo:HHL09_12070"/>
<accession>A0A858RJ28</accession>
<dbReference type="Proteomes" id="UP000501812">
    <property type="component" value="Chromosome"/>
</dbReference>
<keyword evidence="5" id="KW-1185">Reference proteome</keyword>
<feature type="domain" description="Thiol:disulfide interchange protein DsbD N-terminal" evidence="3">
    <location>
        <begin position="33"/>
        <end position="144"/>
    </location>
</feature>
<feature type="signal peptide" evidence="2">
    <location>
        <begin position="1"/>
        <end position="18"/>
    </location>
</feature>
<name>A0A858RJ28_9BACT</name>
<keyword evidence="2" id="KW-0732">Signal</keyword>
<dbReference type="EMBL" id="CP051774">
    <property type="protein sequence ID" value="QJE96488.1"/>
    <property type="molecule type" value="Genomic_DNA"/>
</dbReference>
<feature type="region of interest" description="Disordered" evidence="1">
    <location>
        <begin position="273"/>
        <end position="298"/>
    </location>
</feature>
<evidence type="ECO:0000313" key="5">
    <source>
        <dbReference type="Proteomes" id="UP000501812"/>
    </source>
</evidence>
<protein>
    <recommendedName>
        <fullName evidence="3">Thiol:disulfide interchange protein DsbD N-terminal domain-containing protein</fullName>
    </recommendedName>
</protein>
<evidence type="ECO:0000259" key="3">
    <source>
        <dbReference type="Pfam" id="PF11412"/>
    </source>
</evidence>
<organism evidence="4 5">
    <name type="scientific">Luteolibacter luteus</name>
    <dbReference type="NCBI Taxonomy" id="2728835"/>
    <lineage>
        <taxon>Bacteria</taxon>
        <taxon>Pseudomonadati</taxon>
        <taxon>Verrucomicrobiota</taxon>
        <taxon>Verrucomicrobiia</taxon>
        <taxon>Verrucomicrobiales</taxon>
        <taxon>Verrucomicrobiaceae</taxon>
        <taxon>Luteolibacter</taxon>
    </lineage>
</organism>
<reference evidence="4 5" key="1">
    <citation type="submission" date="2020-04" db="EMBL/GenBank/DDBJ databases">
        <title>Luteolibacter sp. G-1-1-1 isolated from soil.</title>
        <authorList>
            <person name="Dahal R.H."/>
        </authorList>
    </citation>
    <scope>NUCLEOTIDE SEQUENCE [LARGE SCALE GENOMIC DNA]</scope>
    <source>
        <strain evidence="4 5">G-1-1-1</strain>
    </source>
</reference>
<dbReference type="AlphaFoldDB" id="A0A858RJ28"/>
<evidence type="ECO:0000256" key="1">
    <source>
        <dbReference type="SAM" id="MobiDB-lite"/>
    </source>
</evidence>
<sequence>MKPLLALALAFFPLALMAADEKPLKGIDIDLVSENAAIAKGQPFTVGVKIHHHEGFHTYWQNPGIAGIPVKLQWELPEGFSAGPIQWPYPEKTLMAVHPVHGFERDVMLLVEITPPAELPSPRVALKATASWMACADGCYPGRKLLSCEIPVAEEPKTDETLASSFQKARQELPRPLQGWSTELLSAPDAEEIRFRVTPATGNAADPGELYFFSSDGQISSDPPQRVVKTDGGYEITAERSPYGPKNKASLPGVLISSTGFTKDGAKFATIEPGVTGEASEKEAGAAAAPPKCECEKE</sequence>
<gene>
    <name evidence="4" type="ORF">HHL09_12070</name>
</gene>
<dbReference type="InterPro" id="IPR028250">
    <property type="entry name" value="DsbDN"/>
</dbReference>
<dbReference type="Pfam" id="PF11412">
    <property type="entry name" value="DsbD_N"/>
    <property type="match status" value="1"/>
</dbReference>
<evidence type="ECO:0000256" key="2">
    <source>
        <dbReference type="SAM" id="SignalP"/>
    </source>
</evidence>
<evidence type="ECO:0000313" key="4">
    <source>
        <dbReference type="EMBL" id="QJE96488.1"/>
    </source>
</evidence>
<dbReference type="RefSeq" id="WP_169454889.1">
    <property type="nucleotide sequence ID" value="NZ_CP051774.1"/>
</dbReference>